<dbReference type="EMBL" id="CP019288">
    <property type="protein sequence ID" value="QHI35685.1"/>
    <property type="molecule type" value="Genomic_DNA"/>
</dbReference>
<feature type="domain" description="Signal transduction histidine kinase internal region" evidence="2">
    <location>
        <begin position="152"/>
        <end position="229"/>
    </location>
</feature>
<evidence type="ECO:0000259" key="2">
    <source>
        <dbReference type="Pfam" id="PF06580"/>
    </source>
</evidence>
<proteinExistence type="predicted"/>
<keyword evidence="1" id="KW-1133">Transmembrane helix</keyword>
<feature type="transmembrane region" description="Helical" evidence="1">
    <location>
        <begin position="35"/>
        <end position="59"/>
    </location>
</feature>
<organism evidence="3 4">
    <name type="scientific">Kordia antarctica</name>
    <dbReference type="NCBI Taxonomy" id="1218801"/>
    <lineage>
        <taxon>Bacteria</taxon>
        <taxon>Pseudomonadati</taxon>
        <taxon>Bacteroidota</taxon>
        <taxon>Flavobacteriia</taxon>
        <taxon>Flavobacteriales</taxon>
        <taxon>Flavobacteriaceae</taxon>
        <taxon>Kordia</taxon>
    </lineage>
</organism>
<keyword evidence="3" id="KW-0808">Transferase</keyword>
<protein>
    <submittedName>
        <fullName evidence="3">Sensor histidine kinase YehU</fullName>
        <ecNumber evidence="3">2.7.13.3</ecNumber>
    </submittedName>
</protein>
<evidence type="ECO:0000313" key="4">
    <source>
        <dbReference type="Proteomes" id="UP000464657"/>
    </source>
</evidence>
<dbReference type="GO" id="GO:0016020">
    <property type="term" value="C:membrane"/>
    <property type="evidence" value="ECO:0007669"/>
    <property type="project" value="InterPro"/>
</dbReference>
<dbReference type="EC" id="2.7.13.3" evidence="3"/>
<keyword evidence="3" id="KW-0418">Kinase</keyword>
<dbReference type="AlphaFoldDB" id="A0A7L4ZGC2"/>
<dbReference type="InterPro" id="IPR050640">
    <property type="entry name" value="Bact_2-comp_sensor_kinase"/>
</dbReference>
<dbReference type="PANTHER" id="PTHR34220">
    <property type="entry name" value="SENSOR HISTIDINE KINASE YPDA"/>
    <property type="match status" value="1"/>
</dbReference>
<dbReference type="GO" id="GO:0000155">
    <property type="term" value="F:phosphorelay sensor kinase activity"/>
    <property type="evidence" value="ECO:0007669"/>
    <property type="project" value="InterPro"/>
</dbReference>
<sequence length="337" mass="39191">MDTKLNKSDYMLFVIYYGVSVLMTIYEYVKRENNFIEYVLDIPAFVIIDIGMIYILLYWLIPNFIINSRKYLQFTCWAVLLMMIAGFLEDAVGHFSSKNDWSQFKYGIQQIVNYISNTAESIGLPFGLILAKKYYENQILFTSVKQQQKENELKLLRSQISPHFLFNNLNTLDALIDSDTEKAKEYVNRLSSIYRYLIQTKDAEVMELTKEMSLAENYIFLLKTRFGDDYDFEIVKNVSLENKFVPTGAIQTLLENIAKHNRSQHGKAIKALLTIDEDWLTFSNTKSTLKTNQESLGTSLKNLEYRYTLLSDQKPIINDTVSEFTVKIPVIKLSKES</sequence>
<feature type="transmembrane region" description="Helical" evidence="1">
    <location>
        <begin position="71"/>
        <end position="88"/>
    </location>
</feature>
<evidence type="ECO:0000313" key="3">
    <source>
        <dbReference type="EMBL" id="QHI35685.1"/>
    </source>
</evidence>
<reference evidence="3 4" key="1">
    <citation type="journal article" date="2013" name="Int. J. Syst. Evol. Microbiol.">
        <title>Kordia antarctica sp. nov., isolated from Antarctic seawater.</title>
        <authorList>
            <person name="Baek K."/>
            <person name="Choi A."/>
            <person name="Kang I."/>
            <person name="Lee K."/>
            <person name="Cho J.C."/>
        </authorList>
    </citation>
    <scope>NUCLEOTIDE SEQUENCE [LARGE SCALE GENOMIC DNA]</scope>
    <source>
        <strain evidence="3 4">IMCC3317</strain>
    </source>
</reference>
<dbReference type="KEGG" id="kan:IMCC3317_10320"/>
<gene>
    <name evidence="3" type="primary">yehU_3</name>
    <name evidence="3" type="ORF">IMCC3317_10320</name>
</gene>
<dbReference type="RefSeq" id="WP_160128412.1">
    <property type="nucleotide sequence ID" value="NZ_CP019288.1"/>
</dbReference>
<feature type="transmembrane region" description="Helical" evidence="1">
    <location>
        <begin position="12"/>
        <end position="29"/>
    </location>
</feature>
<keyword evidence="1" id="KW-0472">Membrane</keyword>
<evidence type="ECO:0000256" key="1">
    <source>
        <dbReference type="SAM" id="Phobius"/>
    </source>
</evidence>
<name>A0A7L4ZGC2_9FLAO</name>
<dbReference type="PANTHER" id="PTHR34220:SF7">
    <property type="entry name" value="SENSOR HISTIDINE KINASE YPDA"/>
    <property type="match status" value="1"/>
</dbReference>
<dbReference type="Proteomes" id="UP000464657">
    <property type="component" value="Chromosome"/>
</dbReference>
<keyword evidence="4" id="KW-1185">Reference proteome</keyword>
<dbReference type="InterPro" id="IPR010559">
    <property type="entry name" value="Sig_transdc_His_kin_internal"/>
</dbReference>
<dbReference type="Pfam" id="PF06580">
    <property type="entry name" value="His_kinase"/>
    <property type="match status" value="1"/>
</dbReference>
<dbReference type="OrthoDB" id="9809908at2"/>
<accession>A0A7L4ZGC2</accession>
<keyword evidence="1" id="KW-0812">Transmembrane</keyword>